<proteinExistence type="predicted"/>
<evidence type="ECO:0000259" key="1">
    <source>
        <dbReference type="Pfam" id="PF13460"/>
    </source>
</evidence>
<dbReference type="KEGG" id="lpse:FGL85_07675"/>
<dbReference type="AlphaFoldDB" id="A0A5B8T5J2"/>
<dbReference type="Pfam" id="PF13460">
    <property type="entry name" value="NAD_binding_10"/>
    <property type="match status" value="1"/>
</dbReference>
<organism evidence="2 3">
    <name type="scientific">Leuconostoc pseudomesenteroides</name>
    <dbReference type="NCBI Taxonomy" id="33968"/>
    <lineage>
        <taxon>Bacteria</taxon>
        <taxon>Bacillati</taxon>
        <taxon>Bacillota</taxon>
        <taxon>Bacilli</taxon>
        <taxon>Lactobacillales</taxon>
        <taxon>Lactobacillaceae</taxon>
        <taxon>Leuconostoc</taxon>
    </lineage>
</organism>
<dbReference type="PANTHER" id="PTHR15020:SF50">
    <property type="entry name" value="UPF0659 PROTEIN YMR090W"/>
    <property type="match status" value="1"/>
</dbReference>
<dbReference type="Gene3D" id="3.40.50.720">
    <property type="entry name" value="NAD(P)-binding Rossmann-like Domain"/>
    <property type="match status" value="1"/>
</dbReference>
<dbReference type="InterPro" id="IPR036291">
    <property type="entry name" value="NAD(P)-bd_dom_sf"/>
</dbReference>
<dbReference type="PANTHER" id="PTHR15020">
    <property type="entry name" value="FLAVIN REDUCTASE-RELATED"/>
    <property type="match status" value="1"/>
</dbReference>
<accession>A0A5B8T5J2</accession>
<dbReference type="SUPFAM" id="SSF51735">
    <property type="entry name" value="NAD(P)-binding Rossmann-fold domains"/>
    <property type="match status" value="1"/>
</dbReference>
<feature type="domain" description="NAD(P)-binding" evidence="1">
    <location>
        <begin position="7"/>
        <end position="187"/>
    </location>
</feature>
<gene>
    <name evidence="2" type="ORF">FGL85_07675</name>
</gene>
<protein>
    <submittedName>
        <fullName evidence="2">NAD-dependent epimerase/dehydratase family protein</fullName>
    </submittedName>
</protein>
<sequence length="211" mass="23468">MKILVIGANGRVGQKLVEYLSNNNHEVLAGSRHPEESDKSKNIKTIPFDLHDSVENLSKHLEKIDAIYFVAGSRGRDLLQTDAFGAIKSMKVAENIGTSRFVMLSSSYSLDPEKWQDPEMKNLLNYNIAKFFADNYLVYQTQLNYTILQSTALVDVPATGKISIDTDSKSQNSIENVALTLADVLEHDSTIKKVFRMSDGDTPIAEVLSIL</sequence>
<dbReference type="RefSeq" id="WP_147651576.1">
    <property type="nucleotide sequence ID" value="NZ_BMBO01000019.1"/>
</dbReference>
<dbReference type="Proteomes" id="UP000321296">
    <property type="component" value="Chromosome"/>
</dbReference>
<name>A0A5B8T5J2_LEUPS</name>
<evidence type="ECO:0000313" key="3">
    <source>
        <dbReference type="Proteomes" id="UP000321296"/>
    </source>
</evidence>
<reference evidence="2 3" key="1">
    <citation type="submission" date="2019-06" db="EMBL/GenBank/DDBJ databases">
        <title>Genome analyses of bacteria isolated from kimchi.</title>
        <authorList>
            <person name="Lee S."/>
            <person name="Ahn S."/>
            <person name="Roh S."/>
        </authorList>
    </citation>
    <scope>NUCLEOTIDE SEQUENCE [LARGE SCALE GENOMIC DNA]</scope>
    <source>
        <strain evidence="2 3">CBA3630</strain>
    </source>
</reference>
<dbReference type="InterPro" id="IPR016040">
    <property type="entry name" value="NAD(P)-bd_dom"/>
</dbReference>
<dbReference type="EMBL" id="CP042383">
    <property type="protein sequence ID" value="QEA42390.1"/>
    <property type="molecule type" value="Genomic_DNA"/>
</dbReference>
<evidence type="ECO:0000313" key="2">
    <source>
        <dbReference type="EMBL" id="QEA42390.1"/>
    </source>
</evidence>